<name>A0A7X0SUX2_9BACL</name>
<evidence type="ECO:0000256" key="2">
    <source>
        <dbReference type="SAM" id="MobiDB-lite"/>
    </source>
</evidence>
<reference evidence="4 5" key="1">
    <citation type="submission" date="2020-08" db="EMBL/GenBank/DDBJ databases">
        <title>Cohnella phylogeny.</title>
        <authorList>
            <person name="Dunlap C."/>
        </authorList>
    </citation>
    <scope>NUCLEOTIDE SEQUENCE [LARGE SCALE GENOMIC DNA]</scope>
    <source>
        <strain evidence="4 5">CBP 2801</strain>
    </source>
</reference>
<dbReference type="PROSITE" id="PS51257">
    <property type="entry name" value="PROKAR_LIPOPROTEIN"/>
    <property type="match status" value="1"/>
</dbReference>
<feature type="compositionally biased region" description="Low complexity" evidence="2">
    <location>
        <begin position="32"/>
        <end position="51"/>
    </location>
</feature>
<evidence type="ECO:0000256" key="1">
    <source>
        <dbReference type="ARBA" id="ARBA00022729"/>
    </source>
</evidence>
<evidence type="ECO:0000313" key="4">
    <source>
        <dbReference type="EMBL" id="MBB6734313.1"/>
    </source>
</evidence>
<dbReference type="PANTHER" id="PTHR43649:SF33">
    <property type="entry name" value="POLYGALACTURONAN_RHAMNOGALACTURONAN-BINDING PROTEIN YTCQ"/>
    <property type="match status" value="1"/>
</dbReference>
<gene>
    <name evidence="4" type="ORF">H7C18_25650</name>
</gene>
<keyword evidence="1 3" id="KW-0732">Signal</keyword>
<feature type="signal peptide" evidence="3">
    <location>
        <begin position="1"/>
        <end position="24"/>
    </location>
</feature>
<dbReference type="SUPFAM" id="SSF53850">
    <property type="entry name" value="Periplasmic binding protein-like II"/>
    <property type="match status" value="1"/>
</dbReference>
<accession>A0A7X0SUX2</accession>
<evidence type="ECO:0000256" key="3">
    <source>
        <dbReference type="SAM" id="SignalP"/>
    </source>
</evidence>
<proteinExistence type="predicted"/>
<dbReference type="AlphaFoldDB" id="A0A7X0SUX2"/>
<feature type="chain" id="PRO_5039013495" evidence="3">
    <location>
        <begin position="25"/>
        <end position="543"/>
    </location>
</feature>
<protein>
    <submittedName>
        <fullName evidence="4">Extracellular solute-binding protein</fullName>
    </submittedName>
</protein>
<comment type="caution">
    <text evidence="4">The sequence shown here is derived from an EMBL/GenBank/DDBJ whole genome shotgun (WGS) entry which is preliminary data.</text>
</comment>
<dbReference type="PANTHER" id="PTHR43649">
    <property type="entry name" value="ARABINOSE-BINDING PROTEIN-RELATED"/>
    <property type="match status" value="1"/>
</dbReference>
<evidence type="ECO:0000313" key="5">
    <source>
        <dbReference type="Proteomes" id="UP000564644"/>
    </source>
</evidence>
<organism evidence="4 5">
    <name type="scientific">Cohnella zeiphila</name>
    <dbReference type="NCBI Taxonomy" id="2761120"/>
    <lineage>
        <taxon>Bacteria</taxon>
        <taxon>Bacillati</taxon>
        <taxon>Bacillota</taxon>
        <taxon>Bacilli</taxon>
        <taxon>Bacillales</taxon>
        <taxon>Paenibacillaceae</taxon>
        <taxon>Cohnella</taxon>
    </lineage>
</organism>
<dbReference type="Proteomes" id="UP000564644">
    <property type="component" value="Unassembled WGS sequence"/>
</dbReference>
<sequence length="543" mass="59801">MSKAKVKVLFFLFTAIALVLSACSGGNGNQEASPSGAASSAASSAGAPDSVSDSSGKRLALNWFLMAPANAVLPDGETDFITSTIEKKFNVDLNIQYLPGGTDYDNKLNLLIASGDTPDLFITTGTASQKMIMDGITADMTPYVTPEKMPNYFKWVSETELQRYAVENKFERAPVIFPRKVYRSYYIRKDWLDKLGLQMPTNYDGMMDAMRAFTKNDPDGNGKNDTYGFGTVGSGTTISLDFPQWIQNGLIGSFMIKDNQFVDVQTAPEVQQVLQGVKDTIKEGVVDPDWFLMKGNEAVDKAASGKLGIVVGGTKNFAFDSNPTSLQNASKAINPQADWEPFHPFAQTGAWTENLPDTAFLLSRDTAEKDPEKIERIVQILNWIASEEGFLLINYGQEGKHYTRSGSTITVSQANVDALQKDNIEKGNFMGVYQQSFYTGSQEADVLGLTVVDESMTDRDRAIADTIASYKLIPSIGTNVAPPTGFNLADYRKKMREYHVKIVFDEPDASNWPKYRDDLLKNYGGQQMIDTYTEQIKAAGVIK</sequence>
<dbReference type="InterPro" id="IPR050490">
    <property type="entry name" value="Bact_solute-bd_prot1"/>
</dbReference>
<dbReference type="Gene3D" id="3.40.190.10">
    <property type="entry name" value="Periplasmic binding protein-like II"/>
    <property type="match status" value="2"/>
</dbReference>
<dbReference type="EMBL" id="JACJVO010000032">
    <property type="protein sequence ID" value="MBB6734313.1"/>
    <property type="molecule type" value="Genomic_DNA"/>
</dbReference>
<feature type="region of interest" description="Disordered" evidence="2">
    <location>
        <begin position="30"/>
        <end position="51"/>
    </location>
</feature>
<keyword evidence="5" id="KW-1185">Reference proteome</keyword>
<dbReference type="RefSeq" id="WP_185131949.1">
    <property type="nucleotide sequence ID" value="NZ_JACJVO010000032.1"/>
</dbReference>